<dbReference type="InterPro" id="IPR005025">
    <property type="entry name" value="FMN_Rdtase-like_dom"/>
</dbReference>
<dbReference type="SUPFAM" id="SSF52218">
    <property type="entry name" value="Flavoproteins"/>
    <property type="match status" value="1"/>
</dbReference>
<name>X1B337_9ZZZZ</name>
<feature type="domain" description="NADPH-dependent FMN reductase-like" evidence="3">
    <location>
        <begin position="3"/>
        <end position="159"/>
    </location>
</feature>
<dbReference type="EMBL" id="BART01005476">
    <property type="protein sequence ID" value="GAG66401.1"/>
    <property type="molecule type" value="Genomic_DNA"/>
</dbReference>
<dbReference type="InterPro" id="IPR029039">
    <property type="entry name" value="Flavoprotein-like_sf"/>
</dbReference>
<dbReference type="InterPro" id="IPR051796">
    <property type="entry name" value="ISF_SsuE-like"/>
</dbReference>
<gene>
    <name evidence="4" type="ORF">S01H4_12705</name>
</gene>
<dbReference type="AlphaFoldDB" id="X1B337"/>
<dbReference type="GO" id="GO:0016491">
    <property type="term" value="F:oxidoreductase activity"/>
    <property type="evidence" value="ECO:0007669"/>
    <property type="project" value="InterPro"/>
</dbReference>
<evidence type="ECO:0000256" key="2">
    <source>
        <dbReference type="ARBA" id="ARBA00022643"/>
    </source>
</evidence>
<dbReference type="PANTHER" id="PTHR43278:SF1">
    <property type="entry name" value="IRON-SULFUR FLAVOPROTEIN MJ1083"/>
    <property type="match status" value="1"/>
</dbReference>
<keyword evidence="2" id="KW-0288">FMN</keyword>
<evidence type="ECO:0000313" key="4">
    <source>
        <dbReference type="EMBL" id="GAG66401.1"/>
    </source>
</evidence>
<dbReference type="PANTHER" id="PTHR43278">
    <property type="entry name" value="NAD(P)H-DEPENDENT FMN-CONTAINING OXIDOREDUCTASE YWQN-RELATED"/>
    <property type="match status" value="1"/>
</dbReference>
<feature type="non-terminal residue" evidence="4">
    <location>
        <position position="176"/>
    </location>
</feature>
<keyword evidence="1" id="KW-0285">Flavoprotein</keyword>
<comment type="caution">
    <text evidence="4">The sequence shown here is derived from an EMBL/GenBank/DDBJ whole genome shotgun (WGS) entry which is preliminary data.</text>
</comment>
<proteinExistence type="predicted"/>
<protein>
    <recommendedName>
        <fullName evidence="3">NADPH-dependent FMN reductase-like domain-containing protein</fullName>
    </recommendedName>
</protein>
<evidence type="ECO:0000259" key="3">
    <source>
        <dbReference type="Pfam" id="PF03358"/>
    </source>
</evidence>
<dbReference type="Gene3D" id="3.40.50.360">
    <property type="match status" value="1"/>
</dbReference>
<evidence type="ECO:0000256" key="1">
    <source>
        <dbReference type="ARBA" id="ARBA00022630"/>
    </source>
</evidence>
<sequence length="176" mass="18974">MEIKILGVCGSPIKRGNTEIFLEEILKAAREMENVKTEAVFLSEKDISDCQHCNWCLTGQKPGQFCKQNDDMNGIYPLLVETDGLLLASPVYFGRLSGRMACFIDRLRAFTHGKYYRGRLKGKVGGALAVGWTRHGGVETTLLSLNFAFSSLGMLTAYEQGISSGAGGVSSPGGAG</sequence>
<reference evidence="4" key="1">
    <citation type="journal article" date="2014" name="Front. Microbiol.">
        <title>High frequency of phylogenetically diverse reductive dehalogenase-homologous genes in deep subseafloor sedimentary metagenomes.</title>
        <authorList>
            <person name="Kawai M."/>
            <person name="Futagami T."/>
            <person name="Toyoda A."/>
            <person name="Takaki Y."/>
            <person name="Nishi S."/>
            <person name="Hori S."/>
            <person name="Arai W."/>
            <person name="Tsubouchi T."/>
            <person name="Morono Y."/>
            <person name="Uchiyama I."/>
            <person name="Ito T."/>
            <person name="Fujiyama A."/>
            <person name="Inagaki F."/>
            <person name="Takami H."/>
        </authorList>
    </citation>
    <scope>NUCLEOTIDE SEQUENCE</scope>
    <source>
        <strain evidence="4">Expedition CK06-06</strain>
    </source>
</reference>
<accession>X1B337</accession>
<dbReference type="Pfam" id="PF03358">
    <property type="entry name" value="FMN_red"/>
    <property type="match status" value="1"/>
</dbReference>
<organism evidence="4">
    <name type="scientific">marine sediment metagenome</name>
    <dbReference type="NCBI Taxonomy" id="412755"/>
    <lineage>
        <taxon>unclassified sequences</taxon>
        <taxon>metagenomes</taxon>
        <taxon>ecological metagenomes</taxon>
    </lineage>
</organism>